<proteinExistence type="predicted"/>
<keyword evidence="2" id="KW-1185">Reference proteome</keyword>
<evidence type="ECO:0000313" key="2">
    <source>
        <dbReference type="Proteomes" id="UP001229313"/>
    </source>
</evidence>
<name>A0ABY9PD55_9GAMM</name>
<dbReference type="Proteomes" id="UP001229313">
    <property type="component" value="Chromosome"/>
</dbReference>
<reference evidence="1 2" key="1">
    <citation type="submission" date="2023-08" db="EMBL/GenBank/DDBJ databases">
        <title>The whole genome sequence of Lysobacter yananisis.</title>
        <authorList>
            <person name="Sun H."/>
        </authorList>
    </citation>
    <scope>NUCLEOTIDE SEQUENCE [LARGE SCALE GENOMIC DNA]</scope>
    <source>
        <strain evidence="1 2">SNNU513</strain>
    </source>
</reference>
<dbReference type="EMBL" id="CP133568">
    <property type="protein sequence ID" value="WMT04799.1"/>
    <property type="molecule type" value="Genomic_DNA"/>
</dbReference>
<organism evidence="1 2">
    <name type="scientific">Lysobacter yananisis</name>
    <dbReference type="NCBI Taxonomy" id="1003114"/>
    <lineage>
        <taxon>Bacteria</taxon>
        <taxon>Pseudomonadati</taxon>
        <taxon>Pseudomonadota</taxon>
        <taxon>Gammaproteobacteria</taxon>
        <taxon>Lysobacterales</taxon>
        <taxon>Lysobacteraceae</taxon>
        <taxon>Lysobacter</taxon>
    </lineage>
</organism>
<dbReference type="RefSeq" id="WP_309153031.1">
    <property type="nucleotide sequence ID" value="NZ_CP133568.1"/>
</dbReference>
<protein>
    <submittedName>
        <fullName evidence="1">Uncharacterized protein</fullName>
    </submittedName>
</protein>
<accession>A0ABY9PD55</accession>
<evidence type="ECO:0000313" key="1">
    <source>
        <dbReference type="EMBL" id="WMT04799.1"/>
    </source>
</evidence>
<sequence>MAGTLRLRPPARSTIRIGNRDCGHRRRVFQCPRPFIPKGFQGGTTMKPAISVALAATLALAATAHAGDKANVPVTFKTNAQGHTIGAFGMAGTARNSADTKQSIGCFVSALGNSLQAGCEAQNAAGGYVSCTTTGAALVTAAGAVGPDSYIDFSHDGAGNCNSIYVANGSSNAVKQP</sequence>
<gene>
    <name evidence="1" type="ORF">RDV84_08155</name>
</gene>